<comment type="caution">
    <text evidence="2">The sequence shown here is derived from an EMBL/GenBank/DDBJ whole genome shotgun (WGS) entry which is preliminary data.</text>
</comment>
<reference evidence="2" key="1">
    <citation type="submission" date="2019-12" db="EMBL/GenBank/DDBJ databases">
        <title>Genome sequencing and annotation of Brassica cretica.</title>
        <authorList>
            <person name="Studholme D.J."/>
            <person name="Sarris P."/>
        </authorList>
    </citation>
    <scope>NUCLEOTIDE SEQUENCE</scope>
    <source>
        <strain evidence="2">PFS-109/04</strain>
        <tissue evidence="2">Leaf</tissue>
    </source>
</reference>
<feature type="compositionally biased region" description="Acidic residues" evidence="1">
    <location>
        <begin position="208"/>
        <end position="221"/>
    </location>
</feature>
<dbReference type="EMBL" id="QGKX02001521">
    <property type="protein sequence ID" value="KAF3509199.1"/>
    <property type="molecule type" value="Genomic_DNA"/>
</dbReference>
<proteinExistence type="predicted"/>
<dbReference type="AlphaFoldDB" id="A0A8S9P0H3"/>
<feature type="region of interest" description="Disordered" evidence="1">
    <location>
        <begin position="179"/>
        <end position="291"/>
    </location>
</feature>
<feature type="compositionally biased region" description="Basic and acidic residues" evidence="1">
    <location>
        <begin position="223"/>
        <end position="236"/>
    </location>
</feature>
<feature type="compositionally biased region" description="Basic residues" evidence="1">
    <location>
        <begin position="191"/>
        <end position="202"/>
    </location>
</feature>
<evidence type="ECO:0000313" key="3">
    <source>
        <dbReference type="Proteomes" id="UP000712600"/>
    </source>
</evidence>
<accession>A0A8S9P0H3</accession>
<protein>
    <submittedName>
        <fullName evidence="2">Uncharacterized protein</fullName>
    </submittedName>
</protein>
<sequence>MITGVAEGESGAAGSSPRAWPETKKKKLELAIQARDRHDDQRRSSWWLSNCRLRCMRAPKAEVRRCEQDDLAVEVWSARTRCHCKSTVDESGSVLRRGVTARDTAIVAAERRDCIEDKRDSKMLTGLFRIDPAIAAHSHLRWPDLSREWIRRQEARIARADWESRLPVVLGPRALGLVDKDVGAEPPASSPKKKKKSKKARRKATEELPLEEIASLDETSEGLEAREGERGRKRPYEGATSSIDRGEVPAVGREGTTRGSVESDRSEAAPEDRPRKKKKKKSVEAEPRPSDAEMGLVEVVAGEDVPALSLSRRSVVGPLLLLASLVEIRRDFRVSSIVRRSLCLGLLSILDSNFCFRTSLRSPSTGASLDDKDC</sequence>
<dbReference type="Proteomes" id="UP000712600">
    <property type="component" value="Unassembled WGS sequence"/>
</dbReference>
<name>A0A8S9P0H3_BRACR</name>
<evidence type="ECO:0000256" key="1">
    <source>
        <dbReference type="SAM" id="MobiDB-lite"/>
    </source>
</evidence>
<organism evidence="2 3">
    <name type="scientific">Brassica cretica</name>
    <name type="common">Mustard</name>
    <dbReference type="NCBI Taxonomy" id="69181"/>
    <lineage>
        <taxon>Eukaryota</taxon>
        <taxon>Viridiplantae</taxon>
        <taxon>Streptophyta</taxon>
        <taxon>Embryophyta</taxon>
        <taxon>Tracheophyta</taxon>
        <taxon>Spermatophyta</taxon>
        <taxon>Magnoliopsida</taxon>
        <taxon>eudicotyledons</taxon>
        <taxon>Gunneridae</taxon>
        <taxon>Pentapetalae</taxon>
        <taxon>rosids</taxon>
        <taxon>malvids</taxon>
        <taxon>Brassicales</taxon>
        <taxon>Brassicaceae</taxon>
        <taxon>Brassiceae</taxon>
        <taxon>Brassica</taxon>
    </lineage>
</organism>
<feature type="region of interest" description="Disordered" evidence="1">
    <location>
        <begin position="1"/>
        <end position="26"/>
    </location>
</feature>
<evidence type="ECO:0000313" key="2">
    <source>
        <dbReference type="EMBL" id="KAF3509199.1"/>
    </source>
</evidence>
<gene>
    <name evidence="2" type="ORF">F2Q69_00001803</name>
</gene>
<feature type="compositionally biased region" description="Basic and acidic residues" evidence="1">
    <location>
        <begin position="261"/>
        <end position="274"/>
    </location>
</feature>
<feature type="compositionally biased region" description="Low complexity" evidence="1">
    <location>
        <begin position="1"/>
        <end position="16"/>
    </location>
</feature>
<feature type="compositionally biased region" description="Basic and acidic residues" evidence="1">
    <location>
        <begin position="282"/>
        <end position="291"/>
    </location>
</feature>